<name>A0A2T7EPV9_9POAL</name>
<organism evidence="1 2">
    <name type="scientific">Panicum hallii var. hallii</name>
    <dbReference type="NCBI Taxonomy" id="1504633"/>
    <lineage>
        <taxon>Eukaryota</taxon>
        <taxon>Viridiplantae</taxon>
        <taxon>Streptophyta</taxon>
        <taxon>Embryophyta</taxon>
        <taxon>Tracheophyta</taxon>
        <taxon>Spermatophyta</taxon>
        <taxon>Magnoliopsida</taxon>
        <taxon>Liliopsida</taxon>
        <taxon>Poales</taxon>
        <taxon>Poaceae</taxon>
        <taxon>PACMAD clade</taxon>
        <taxon>Panicoideae</taxon>
        <taxon>Panicodae</taxon>
        <taxon>Paniceae</taxon>
        <taxon>Panicinae</taxon>
        <taxon>Panicum</taxon>
        <taxon>Panicum sect. Panicum</taxon>
    </lineage>
</organism>
<sequence>MCSWKFVIVGKPFAPDAEHHASMPEEQKQKLTYEQIEARRAKDRVRYANMIPKQRQAIRDCQNARNMKPKQKQAKRDQYVARRELRRNTLHKDSIAMVKPFYNPMVDSP</sequence>
<accession>A0A2T7EPV9</accession>
<evidence type="ECO:0000313" key="1">
    <source>
        <dbReference type="EMBL" id="PUZ69860.1"/>
    </source>
</evidence>
<dbReference type="Proteomes" id="UP000244336">
    <property type="component" value="Chromosome 2"/>
</dbReference>
<protein>
    <submittedName>
        <fullName evidence="1">Uncharacterized protein</fullName>
    </submittedName>
</protein>
<evidence type="ECO:0000313" key="2">
    <source>
        <dbReference type="Proteomes" id="UP000244336"/>
    </source>
</evidence>
<keyword evidence="2" id="KW-1185">Reference proteome</keyword>
<proteinExistence type="predicted"/>
<gene>
    <name evidence="1" type="ORF">GQ55_2G155400</name>
</gene>
<dbReference type="OrthoDB" id="695649at2759"/>
<reference evidence="1 2" key="1">
    <citation type="submission" date="2018-04" db="EMBL/GenBank/DDBJ databases">
        <title>WGS assembly of Panicum hallii var. hallii HAL2.</title>
        <authorList>
            <person name="Lovell J."/>
            <person name="Jenkins J."/>
            <person name="Lowry D."/>
            <person name="Mamidi S."/>
            <person name="Sreedasyam A."/>
            <person name="Weng X."/>
            <person name="Barry K."/>
            <person name="Bonette J."/>
            <person name="Campitelli B."/>
            <person name="Daum C."/>
            <person name="Gordon S."/>
            <person name="Gould B."/>
            <person name="Lipzen A."/>
            <person name="MacQueen A."/>
            <person name="Palacio-Mejia J."/>
            <person name="Plott C."/>
            <person name="Shakirov E."/>
            <person name="Shu S."/>
            <person name="Yoshinaga Y."/>
            <person name="Zane M."/>
            <person name="Rokhsar D."/>
            <person name="Grimwood J."/>
            <person name="Schmutz J."/>
            <person name="Juenger T."/>
        </authorList>
    </citation>
    <scope>NUCLEOTIDE SEQUENCE [LARGE SCALE GENOMIC DNA]</scope>
    <source>
        <strain evidence="2">cv. HAL2</strain>
    </source>
</reference>
<dbReference type="EMBL" id="CM009750">
    <property type="protein sequence ID" value="PUZ69860.1"/>
    <property type="molecule type" value="Genomic_DNA"/>
</dbReference>
<dbReference type="Gramene" id="PUZ69860">
    <property type="protein sequence ID" value="PUZ69860"/>
    <property type="gene ID" value="GQ55_2G155400"/>
</dbReference>
<dbReference type="AlphaFoldDB" id="A0A2T7EPV9"/>